<dbReference type="GO" id="GO:0004674">
    <property type="term" value="F:protein serine/threonine kinase activity"/>
    <property type="evidence" value="ECO:0007669"/>
    <property type="project" value="UniProtKB-KW"/>
</dbReference>
<dbReference type="PANTHER" id="PTHR45646:SF11">
    <property type="entry name" value="SERINE_THREONINE-PROTEIN KINASE DOA"/>
    <property type="match status" value="1"/>
</dbReference>
<evidence type="ECO:0000256" key="1">
    <source>
        <dbReference type="ARBA" id="ARBA00022527"/>
    </source>
</evidence>
<feature type="domain" description="Protein kinase" evidence="7">
    <location>
        <begin position="21"/>
        <end position="347"/>
    </location>
</feature>
<dbReference type="PANTHER" id="PTHR45646">
    <property type="entry name" value="SERINE/THREONINE-PROTEIN KINASE DOA-RELATED"/>
    <property type="match status" value="1"/>
</dbReference>
<keyword evidence="5 6" id="KW-0067">ATP-binding</keyword>
<dbReference type="InterPro" id="IPR000719">
    <property type="entry name" value="Prot_kinase_dom"/>
</dbReference>
<keyword evidence="3 6" id="KW-0547">Nucleotide-binding</keyword>
<evidence type="ECO:0000313" key="9">
    <source>
        <dbReference type="Proteomes" id="UP000324241"/>
    </source>
</evidence>
<dbReference type="GeneID" id="54334422"/>
<dbReference type="InterPro" id="IPR008271">
    <property type="entry name" value="Ser/Thr_kinase_AS"/>
</dbReference>
<dbReference type="Gene3D" id="3.30.200.20">
    <property type="entry name" value="Phosphorylase Kinase, domain 1"/>
    <property type="match status" value="1"/>
</dbReference>
<proteinExistence type="predicted"/>
<dbReference type="AlphaFoldDB" id="A0A5M9M3M4"/>
<dbReference type="OrthoDB" id="283111at2759"/>
<keyword evidence="1" id="KW-0723">Serine/threonine-protein kinase</keyword>
<reference evidence="8 9" key="1">
    <citation type="submission" date="2019-08" db="EMBL/GenBank/DDBJ databases">
        <title>The genome sequence of a newly discovered highly antifungal drug resistant Aspergillus species, Aspergillus tanneri NIH 1004.</title>
        <authorList>
            <person name="Mounaud S."/>
            <person name="Singh I."/>
            <person name="Joardar V."/>
            <person name="Pakala S."/>
            <person name="Pakala S."/>
            <person name="Venepally P."/>
            <person name="Chung J.K."/>
            <person name="Losada L."/>
            <person name="Nierman W.C."/>
        </authorList>
    </citation>
    <scope>NUCLEOTIDE SEQUENCE [LARGE SCALE GENOMIC DNA]</scope>
    <source>
        <strain evidence="8 9">NIH1004</strain>
    </source>
</reference>
<organism evidence="8 9">
    <name type="scientific">Aspergillus tanneri</name>
    <dbReference type="NCBI Taxonomy" id="1220188"/>
    <lineage>
        <taxon>Eukaryota</taxon>
        <taxon>Fungi</taxon>
        <taxon>Dikarya</taxon>
        <taxon>Ascomycota</taxon>
        <taxon>Pezizomycotina</taxon>
        <taxon>Eurotiomycetes</taxon>
        <taxon>Eurotiomycetidae</taxon>
        <taxon>Eurotiales</taxon>
        <taxon>Aspergillaceae</taxon>
        <taxon>Aspergillus</taxon>
        <taxon>Aspergillus subgen. Circumdati</taxon>
    </lineage>
</organism>
<sequence>MSDKDDWSRPIGAQTALSSRYVVIRNLGSGASGRVVEVEDREEGCRRAVKIFHSRHVAGREFRALSKLSNAGADCGQYVRLHDKFIFRDYVCLVTDLLGESLFDFLEQNSFKPFPGSHVQNIAQQLFQNIAYIHSLNLTHADLKLENILLVNPAFRVQFFQHRVLSTDGVPYHVRGRRRELCDTQIRLVDFGMATFGDEYHHPEVTTPAFRAPEVVLHLGWSFPCDIWSIGCILFELCTGKPAFNPRSSIEHLVAMEHVLGRPIDSHLIEKAKQSSNLPDNLSRYIRGYMPIPPTAMSRVTKTEMLGHLIPNETMFDQLFLDLLQQIFVFDPNRRITAHEALRHPWVTGEGAYTCAKEQERTADSERNHILGVPTKQLSQGINTKPMSIQRKPPLIPHLHNRLPEGDINRILEIISLVLVSNYRRTSICYKNRKSFILRHRDRLRSHFNKQRDLPTLPQHLRRQIDNTLHTAHSAKRKIQTLQTLEGSAIMTTLLRSLVSNKVNLMPNHSIVIQEYIQSTPTLVDSVVESS</sequence>
<evidence type="ECO:0000256" key="3">
    <source>
        <dbReference type="ARBA" id="ARBA00022741"/>
    </source>
</evidence>
<dbReference type="GO" id="GO:0043484">
    <property type="term" value="P:regulation of RNA splicing"/>
    <property type="evidence" value="ECO:0007669"/>
    <property type="project" value="TreeGrafter"/>
</dbReference>
<dbReference type="PROSITE" id="PS00108">
    <property type="entry name" value="PROTEIN_KINASE_ST"/>
    <property type="match status" value="1"/>
</dbReference>
<dbReference type="VEuPathDB" id="FungiDB:EYZ11_012354"/>
<evidence type="ECO:0000256" key="2">
    <source>
        <dbReference type="ARBA" id="ARBA00022679"/>
    </source>
</evidence>
<dbReference type="Proteomes" id="UP000324241">
    <property type="component" value="Unassembled WGS sequence"/>
</dbReference>
<evidence type="ECO:0000256" key="6">
    <source>
        <dbReference type="PROSITE-ProRule" id="PRU10141"/>
    </source>
</evidence>
<dbReference type="SMART" id="SM00220">
    <property type="entry name" value="S_TKc"/>
    <property type="match status" value="1"/>
</dbReference>
<dbReference type="Gene3D" id="1.10.510.10">
    <property type="entry name" value="Transferase(Phosphotransferase) domain 1"/>
    <property type="match status" value="1"/>
</dbReference>
<dbReference type="InterPro" id="IPR017441">
    <property type="entry name" value="Protein_kinase_ATP_BS"/>
</dbReference>
<dbReference type="Pfam" id="PF00069">
    <property type="entry name" value="Pkinase"/>
    <property type="match status" value="1"/>
</dbReference>
<evidence type="ECO:0000259" key="7">
    <source>
        <dbReference type="PROSITE" id="PS50011"/>
    </source>
</evidence>
<evidence type="ECO:0000256" key="4">
    <source>
        <dbReference type="ARBA" id="ARBA00022777"/>
    </source>
</evidence>
<dbReference type="SUPFAM" id="SSF56112">
    <property type="entry name" value="Protein kinase-like (PK-like)"/>
    <property type="match status" value="1"/>
</dbReference>
<keyword evidence="2" id="KW-0808">Transferase</keyword>
<protein>
    <submittedName>
        <fullName evidence="8">Dual specificity protein kinase clk3</fullName>
    </submittedName>
</protein>
<dbReference type="RefSeq" id="XP_033420947.1">
    <property type="nucleotide sequence ID" value="XM_033576283.1"/>
</dbReference>
<accession>A0A5M9M3M4</accession>
<gene>
    <name evidence="8" type="primary">CLK3</name>
    <name evidence="8" type="ORF">ATNIH1004_011721</name>
</gene>
<keyword evidence="4 8" id="KW-0418">Kinase</keyword>
<dbReference type="PROSITE" id="PS00107">
    <property type="entry name" value="PROTEIN_KINASE_ATP"/>
    <property type="match status" value="1"/>
</dbReference>
<dbReference type="EMBL" id="QUQM01000009">
    <property type="protein sequence ID" value="KAA8641585.1"/>
    <property type="molecule type" value="Genomic_DNA"/>
</dbReference>
<name>A0A5M9M3M4_9EURO</name>
<dbReference type="InterPro" id="IPR011009">
    <property type="entry name" value="Kinase-like_dom_sf"/>
</dbReference>
<evidence type="ECO:0000313" key="8">
    <source>
        <dbReference type="EMBL" id="KAA8641585.1"/>
    </source>
</evidence>
<dbReference type="PROSITE" id="PS50011">
    <property type="entry name" value="PROTEIN_KINASE_DOM"/>
    <property type="match status" value="1"/>
</dbReference>
<dbReference type="InterPro" id="IPR051175">
    <property type="entry name" value="CLK_kinases"/>
</dbReference>
<evidence type="ECO:0000256" key="5">
    <source>
        <dbReference type="ARBA" id="ARBA00022840"/>
    </source>
</evidence>
<dbReference type="GO" id="GO:0005634">
    <property type="term" value="C:nucleus"/>
    <property type="evidence" value="ECO:0007669"/>
    <property type="project" value="TreeGrafter"/>
</dbReference>
<feature type="binding site" evidence="6">
    <location>
        <position position="50"/>
    </location>
    <ligand>
        <name>ATP</name>
        <dbReference type="ChEBI" id="CHEBI:30616"/>
    </ligand>
</feature>
<comment type="caution">
    <text evidence="8">The sequence shown here is derived from an EMBL/GenBank/DDBJ whole genome shotgun (WGS) entry which is preliminary data.</text>
</comment>
<dbReference type="GO" id="GO:0005524">
    <property type="term" value="F:ATP binding"/>
    <property type="evidence" value="ECO:0007669"/>
    <property type="project" value="UniProtKB-UniRule"/>
</dbReference>